<organism evidence="2 3">
    <name type="scientific">Ramazzottius varieornatus</name>
    <name type="common">Water bear</name>
    <name type="synonym">Tardigrade</name>
    <dbReference type="NCBI Taxonomy" id="947166"/>
    <lineage>
        <taxon>Eukaryota</taxon>
        <taxon>Metazoa</taxon>
        <taxon>Ecdysozoa</taxon>
        <taxon>Tardigrada</taxon>
        <taxon>Eutardigrada</taxon>
        <taxon>Parachela</taxon>
        <taxon>Hypsibioidea</taxon>
        <taxon>Ramazzottiidae</taxon>
        <taxon>Ramazzottius</taxon>
    </lineage>
</organism>
<gene>
    <name evidence="2" type="primary">RvY_10765-1</name>
    <name evidence="2" type="synonym">RvY_10765.1</name>
    <name evidence="2" type="ORF">RvY_10765</name>
</gene>
<dbReference type="SUPFAM" id="SSF56219">
    <property type="entry name" value="DNase I-like"/>
    <property type="match status" value="1"/>
</dbReference>
<dbReference type="Gene3D" id="3.60.10.10">
    <property type="entry name" value="Endonuclease/exonuclease/phosphatase"/>
    <property type="match status" value="1"/>
</dbReference>
<dbReference type="OrthoDB" id="8064698at2759"/>
<dbReference type="GO" id="GO:0003824">
    <property type="term" value="F:catalytic activity"/>
    <property type="evidence" value="ECO:0007669"/>
    <property type="project" value="InterPro"/>
</dbReference>
<sequence length="167" mass="18730">MTDVLGMTAREMGRQLTLRYANLNGIKSKTEEVKSWTEKGKADIAAFVETWADDSVTDSLIVDLVKFNVYRKDRVGCQKECGGGGIAIVAKKDLHTLRTVEYEVDGLELMWVKIVGMKMVALVGVLYAPGYDMEVFAELPYHIAELLKGLQSRSLEKIPPYLRRNLS</sequence>
<proteinExistence type="predicted"/>
<name>A0A1D1VLN7_RAMVA</name>
<protein>
    <recommendedName>
        <fullName evidence="1">Endonuclease/exonuclease/phosphatase domain-containing protein</fullName>
    </recommendedName>
</protein>
<evidence type="ECO:0000313" key="3">
    <source>
        <dbReference type="Proteomes" id="UP000186922"/>
    </source>
</evidence>
<feature type="domain" description="Endonuclease/exonuclease/phosphatase" evidence="1">
    <location>
        <begin position="21"/>
        <end position="126"/>
    </location>
</feature>
<accession>A0A1D1VLN7</accession>
<dbReference type="Proteomes" id="UP000186922">
    <property type="component" value="Unassembled WGS sequence"/>
</dbReference>
<comment type="caution">
    <text evidence="2">The sequence shown here is derived from an EMBL/GenBank/DDBJ whole genome shotgun (WGS) entry which is preliminary data.</text>
</comment>
<keyword evidence="3" id="KW-1185">Reference proteome</keyword>
<dbReference type="AlphaFoldDB" id="A0A1D1VLN7"/>
<dbReference type="InterPro" id="IPR036691">
    <property type="entry name" value="Endo/exonu/phosph_ase_sf"/>
</dbReference>
<dbReference type="EMBL" id="BDGG01000005">
    <property type="protein sequence ID" value="GAU99823.1"/>
    <property type="molecule type" value="Genomic_DNA"/>
</dbReference>
<evidence type="ECO:0000313" key="2">
    <source>
        <dbReference type="EMBL" id="GAU99823.1"/>
    </source>
</evidence>
<dbReference type="Pfam" id="PF03372">
    <property type="entry name" value="Exo_endo_phos"/>
    <property type="match status" value="1"/>
</dbReference>
<dbReference type="InterPro" id="IPR005135">
    <property type="entry name" value="Endo/exonuclease/phosphatase"/>
</dbReference>
<evidence type="ECO:0000259" key="1">
    <source>
        <dbReference type="Pfam" id="PF03372"/>
    </source>
</evidence>
<reference evidence="2 3" key="1">
    <citation type="journal article" date="2016" name="Nat. Commun.">
        <title>Extremotolerant tardigrade genome and improved radiotolerance of human cultured cells by tardigrade-unique protein.</title>
        <authorList>
            <person name="Hashimoto T."/>
            <person name="Horikawa D.D."/>
            <person name="Saito Y."/>
            <person name="Kuwahara H."/>
            <person name="Kozuka-Hata H."/>
            <person name="Shin-I T."/>
            <person name="Minakuchi Y."/>
            <person name="Ohishi K."/>
            <person name="Motoyama A."/>
            <person name="Aizu T."/>
            <person name="Enomoto A."/>
            <person name="Kondo K."/>
            <person name="Tanaka S."/>
            <person name="Hara Y."/>
            <person name="Koshikawa S."/>
            <person name="Sagara H."/>
            <person name="Miura T."/>
            <person name="Yokobori S."/>
            <person name="Miyagawa K."/>
            <person name="Suzuki Y."/>
            <person name="Kubo T."/>
            <person name="Oyama M."/>
            <person name="Kohara Y."/>
            <person name="Fujiyama A."/>
            <person name="Arakawa K."/>
            <person name="Katayama T."/>
            <person name="Toyoda A."/>
            <person name="Kunieda T."/>
        </authorList>
    </citation>
    <scope>NUCLEOTIDE SEQUENCE [LARGE SCALE GENOMIC DNA]</scope>
    <source>
        <strain evidence="2 3">YOKOZUNA-1</strain>
    </source>
</reference>